<protein>
    <submittedName>
        <fullName evidence="1">Uncharacterized protein</fullName>
    </submittedName>
</protein>
<accession>A0A6S7C328</accession>
<proteinExistence type="predicted"/>
<evidence type="ECO:0000313" key="2">
    <source>
        <dbReference type="Proteomes" id="UP000494115"/>
    </source>
</evidence>
<reference evidence="1 2" key="1">
    <citation type="submission" date="2020-04" db="EMBL/GenBank/DDBJ databases">
        <authorList>
            <person name="De Canck E."/>
        </authorList>
    </citation>
    <scope>NUCLEOTIDE SEQUENCE [LARGE SCALE GENOMIC DNA]</scope>
    <source>
        <strain evidence="1 2">LMG 28138</strain>
    </source>
</reference>
<dbReference type="EMBL" id="CADIKM010000131">
    <property type="protein sequence ID" value="CAB3808415.1"/>
    <property type="molecule type" value="Genomic_DNA"/>
</dbReference>
<organism evidence="1 2">
    <name type="scientific">Pararobbsia alpina</name>
    <dbReference type="NCBI Taxonomy" id="621374"/>
    <lineage>
        <taxon>Bacteria</taxon>
        <taxon>Pseudomonadati</taxon>
        <taxon>Pseudomonadota</taxon>
        <taxon>Betaproteobacteria</taxon>
        <taxon>Burkholderiales</taxon>
        <taxon>Burkholderiaceae</taxon>
        <taxon>Pararobbsia</taxon>
    </lineage>
</organism>
<gene>
    <name evidence="1" type="ORF">LMG28138_06040</name>
</gene>
<keyword evidence="2" id="KW-1185">Reference proteome</keyword>
<sequence length="204" mass="23518">MLFHRHVVVLHVREPIHHIAPPIKAGTAWRVAHREHHLASGQMQVLGNLRTGLPRSHHHYRALGQRLRVAIFRRLQLQDLLGQAFSHARHDRRVIAARGYYDLIGGEIALARCYRKSAVVQSLHAFDLCVLDYRRIDHRDEAIEIRDDFILLHKAMRIVARVRISRQRALPIRRDEAERVPALVAPGMRDGLFLDDEVIDAGLL</sequence>
<evidence type="ECO:0000313" key="1">
    <source>
        <dbReference type="EMBL" id="CAB3808415.1"/>
    </source>
</evidence>
<dbReference type="AlphaFoldDB" id="A0A6S7C328"/>
<dbReference type="Proteomes" id="UP000494115">
    <property type="component" value="Unassembled WGS sequence"/>
</dbReference>
<name>A0A6S7C328_9BURK</name>